<reference evidence="4" key="1">
    <citation type="submission" date="2024-04" db="EMBL/GenBank/DDBJ databases">
        <title>Phylogenomic analyses of a clade within the roseobacter group suggest taxonomic reassignments of species of the genera Aestuariivita, Citreicella, Loktanella, Nautella, Pelagibaca, Ruegeria, Thalassobius, Thiobacimonas and Tropicibacter, and the proposal o.</title>
        <authorList>
            <person name="Jeon C.O."/>
        </authorList>
    </citation>
    <scope>NUCLEOTIDE SEQUENCE [LARGE SCALE GENOMIC DNA]</scope>
    <source>
        <strain evidence="4">SS1-5</strain>
    </source>
</reference>
<keyword evidence="2" id="KW-0732">Signal</keyword>
<accession>A0AAN0M7K8</accession>
<dbReference type="KEGG" id="yrh:AABB31_15370"/>
<evidence type="ECO:0000256" key="1">
    <source>
        <dbReference type="SAM" id="MobiDB-lite"/>
    </source>
</evidence>
<protein>
    <submittedName>
        <fullName evidence="3">Uncharacterized protein</fullName>
    </submittedName>
</protein>
<dbReference type="Proteomes" id="UP001470809">
    <property type="component" value="Chromosome"/>
</dbReference>
<feature type="region of interest" description="Disordered" evidence="1">
    <location>
        <begin position="109"/>
        <end position="156"/>
    </location>
</feature>
<dbReference type="RefSeq" id="WP_342075748.1">
    <property type="nucleotide sequence ID" value="NZ_CP151767.2"/>
</dbReference>
<reference evidence="3 4" key="2">
    <citation type="submission" date="2024-08" db="EMBL/GenBank/DDBJ databases">
        <title>Phylogenomic analyses of a clade within the roseobacter group suggest taxonomic reassignments of species of the genera Aestuariivita, Citreicella, Loktanella, Nautella, Pelagibaca, Ruegeria, Thalassobius, Thiobacimonas and Tropicibacter, and the proposal o.</title>
        <authorList>
            <person name="Jeon C.O."/>
        </authorList>
    </citation>
    <scope>NUCLEOTIDE SEQUENCE [LARGE SCALE GENOMIC DNA]</scope>
    <source>
        <strain evidence="3 4">SS1-5</strain>
    </source>
</reference>
<evidence type="ECO:0000313" key="4">
    <source>
        <dbReference type="Proteomes" id="UP001470809"/>
    </source>
</evidence>
<organism evidence="3 4">
    <name type="scientific">Yoonia rhodophyticola</name>
    <dbReference type="NCBI Taxonomy" id="3137370"/>
    <lineage>
        <taxon>Bacteria</taxon>
        <taxon>Pseudomonadati</taxon>
        <taxon>Pseudomonadota</taxon>
        <taxon>Alphaproteobacteria</taxon>
        <taxon>Rhodobacterales</taxon>
        <taxon>Paracoccaceae</taxon>
        <taxon>Yoonia</taxon>
    </lineage>
</organism>
<evidence type="ECO:0000313" key="3">
    <source>
        <dbReference type="EMBL" id="WZU66425.1"/>
    </source>
</evidence>
<dbReference type="AlphaFoldDB" id="A0AAN0M7K8"/>
<feature type="signal peptide" evidence="2">
    <location>
        <begin position="1"/>
        <end position="20"/>
    </location>
</feature>
<sequence>MKFLLLSSALLVSSVSTANADWRSERTTVGPNGVTSQATTSVARDGNTRVTQTEVLRSNGTGYTRDVVQTWDPETQSWTRSVIGETANGGTWTNNGAGSCSTGACNSQSTYTGSGGRINESESTSRFDRNSGERRRNWSSSTGRSGEGQRVWQRLR</sequence>
<feature type="compositionally biased region" description="Basic and acidic residues" evidence="1">
    <location>
        <begin position="119"/>
        <end position="136"/>
    </location>
</feature>
<proteinExistence type="predicted"/>
<gene>
    <name evidence="3" type="ORF">AABB31_15370</name>
</gene>
<feature type="chain" id="PRO_5042886393" evidence="2">
    <location>
        <begin position="21"/>
        <end position="156"/>
    </location>
</feature>
<keyword evidence="4" id="KW-1185">Reference proteome</keyword>
<evidence type="ECO:0000256" key="2">
    <source>
        <dbReference type="SAM" id="SignalP"/>
    </source>
</evidence>
<name>A0AAN0M7K8_9RHOB</name>
<dbReference type="EMBL" id="CP151767">
    <property type="protein sequence ID" value="WZU66425.1"/>
    <property type="molecule type" value="Genomic_DNA"/>
</dbReference>